<evidence type="ECO:0000256" key="5">
    <source>
        <dbReference type="SAM" id="MobiDB-lite"/>
    </source>
</evidence>
<evidence type="ECO:0000256" key="2">
    <source>
        <dbReference type="ARBA" id="ARBA00022692"/>
    </source>
</evidence>
<keyword evidence="3 6" id="KW-1133">Transmembrane helix</keyword>
<feature type="region of interest" description="Disordered" evidence="5">
    <location>
        <begin position="442"/>
        <end position="463"/>
    </location>
</feature>
<dbReference type="EMBL" id="JBHUII010000001">
    <property type="protein sequence ID" value="MFD2205006.1"/>
    <property type="molecule type" value="Genomic_DNA"/>
</dbReference>
<accession>A0ABW5BJQ3</accession>
<dbReference type="PIRSF" id="PIRSF031802">
    <property type="entry name" value="UCP031802"/>
    <property type="match status" value="1"/>
</dbReference>
<evidence type="ECO:0000256" key="4">
    <source>
        <dbReference type="ARBA" id="ARBA00023136"/>
    </source>
</evidence>
<dbReference type="InterPro" id="IPR011990">
    <property type="entry name" value="TPR-like_helical_dom_sf"/>
</dbReference>
<evidence type="ECO:0000313" key="8">
    <source>
        <dbReference type="EMBL" id="MFD2205006.1"/>
    </source>
</evidence>
<organism evidence="8 9">
    <name type="scientific">Kiloniella antarctica</name>
    <dbReference type="NCBI Taxonomy" id="1550907"/>
    <lineage>
        <taxon>Bacteria</taxon>
        <taxon>Pseudomonadati</taxon>
        <taxon>Pseudomonadota</taxon>
        <taxon>Alphaproteobacteria</taxon>
        <taxon>Rhodospirillales</taxon>
        <taxon>Kiloniellaceae</taxon>
        <taxon>Kiloniella</taxon>
    </lineage>
</organism>
<dbReference type="Pfam" id="PF07219">
    <property type="entry name" value="HemY_N"/>
    <property type="match status" value="1"/>
</dbReference>
<evidence type="ECO:0000313" key="9">
    <source>
        <dbReference type="Proteomes" id="UP001597294"/>
    </source>
</evidence>
<proteinExistence type="predicted"/>
<feature type="domain" description="HemY N-terminal" evidence="7">
    <location>
        <begin position="26"/>
        <end position="133"/>
    </location>
</feature>
<gene>
    <name evidence="8" type="ORF">ACFSKO_05275</name>
</gene>
<keyword evidence="4 6" id="KW-0472">Membrane</keyword>
<keyword evidence="9" id="KW-1185">Reference proteome</keyword>
<feature type="transmembrane region" description="Helical" evidence="6">
    <location>
        <begin position="5"/>
        <end position="22"/>
    </location>
</feature>
<comment type="subcellular location">
    <subcellularLocation>
        <location evidence="1">Membrane</location>
    </subcellularLocation>
</comment>
<dbReference type="Proteomes" id="UP001597294">
    <property type="component" value="Unassembled WGS sequence"/>
</dbReference>
<dbReference type="Gene3D" id="1.25.40.10">
    <property type="entry name" value="Tetratricopeptide repeat domain"/>
    <property type="match status" value="1"/>
</dbReference>
<evidence type="ECO:0000259" key="7">
    <source>
        <dbReference type="Pfam" id="PF07219"/>
    </source>
</evidence>
<dbReference type="RefSeq" id="WP_380249136.1">
    <property type="nucleotide sequence ID" value="NZ_JBHUII010000001.1"/>
</dbReference>
<evidence type="ECO:0000256" key="3">
    <source>
        <dbReference type="ARBA" id="ARBA00022989"/>
    </source>
</evidence>
<dbReference type="SUPFAM" id="SSF48452">
    <property type="entry name" value="TPR-like"/>
    <property type="match status" value="1"/>
</dbReference>
<sequence>MKRTLIYFIKLALILTIVIWIANRPGTVSVDWIGYRLETTVGVLFLGAVALAVSAAFLYRFWRTLINAPALFGQARKDNRQKRGYKALTHGMVAVAAGEAQIAMAMAKKAESLLSDEPPLTMLLSAQAAQLQGNEDAATNYFTAMLESKETRFLGLRGLLMQAQRRGDLKVALELARQAHALSPKTPWVLESLFELSEATGDFNSADQALKEGAKTKVLSNADAGRKRAVVKLEQALNAGGKGLEQEALTHAKEAYKLAPDLVPAVTFLAEIFGRLGKTKDAEKTLRKAWSKQPHRDLARAYVGLWPMESAVERVKRLGQMVSKNPDHYESHIALAEANLSAKLWGEARRHLKLASENSGASRLVCRLMGRLETEEHGDTRAAAEWFEKAETALIAHNWVCGSCGAIADTWQAHCGDCGAFDSLSWKRPTVLREDKTLEIKNQKSTSDSGPSVILDNEGGNKGNHEVIISQPTAIEGAARDVGA</sequence>
<protein>
    <submittedName>
        <fullName evidence="8">Heme biosynthesis protein HemY</fullName>
    </submittedName>
</protein>
<reference evidence="9" key="1">
    <citation type="journal article" date="2019" name="Int. J. Syst. Evol. Microbiol.">
        <title>The Global Catalogue of Microorganisms (GCM) 10K type strain sequencing project: providing services to taxonomists for standard genome sequencing and annotation.</title>
        <authorList>
            <consortium name="The Broad Institute Genomics Platform"/>
            <consortium name="The Broad Institute Genome Sequencing Center for Infectious Disease"/>
            <person name="Wu L."/>
            <person name="Ma J."/>
        </authorList>
    </citation>
    <scope>NUCLEOTIDE SEQUENCE [LARGE SCALE GENOMIC DNA]</scope>
    <source>
        <strain evidence="9">CGMCC 4.7192</strain>
    </source>
</reference>
<evidence type="ECO:0000256" key="6">
    <source>
        <dbReference type="SAM" id="Phobius"/>
    </source>
</evidence>
<evidence type="ECO:0000256" key="1">
    <source>
        <dbReference type="ARBA" id="ARBA00004370"/>
    </source>
</evidence>
<feature type="transmembrane region" description="Helical" evidence="6">
    <location>
        <begin position="42"/>
        <end position="62"/>
    </location>
</feature>
<dbReference type="InterPro" id="IPR016982">
    <property type="entry name" value="Mms48"/>
</dbReference>
<keyword evidence="2 6" id="KW-0812">Transmembrane</keyword>
<comment type="caution">
    <text evidence="8">The sequence shown here is derived from an EMBL/GenBank/DDBJ whole genome shotgun (WGS) entry which is preliminary data.</text>
</comment>
<name>A0ABW5BJQ3_9PROT</name>
<dbReference type="InterPro" id="IPR010817">
    <property type="entry name" value="HemY_N"/>
</dbReference>